<proteinExistence type="predicted"/>
<sequence length="639" mass="68255">MKKKLGALVALLLAFALSACGAKVNTELKMESPTSGKRIITLVLPKLDENAQKQVHGGNDAIDKSIRRHLPKELTYSGLKKDGDKTIATFTLEFDSLETYREKIKSVFSASTQDANADPQIAITTEGLVTGVQISENYDSLALMKWLPNGLVEDRVVDEDQRGNVLENGDSKVTFDGKEHKSDGSRLHIVDVKDKGVNDLAIALEEVKDGLAISANFGYLSGTDYPKDELTKYIDSVKPDGAEVADLSGEFQGVKVAYTVANLDEANKSLVKLLGDPSFAIKETAGVQEGTGFPTRKIEAQMNCGGVCSVTNPNTTFTFTPAQGWENHGNDKIHGKNGEIDMTMNLLFSDVSVDSTLGMDGGTVVVKMSLPKDVAQRAGDAVKSIVNRADQGELESVESGDKVNYTLTLKADSNEQLNNMLGRYAPGSEFAIRENPEAGTFTDGVYFSYTNTFASTIALAEGQEVKQTFSLDGYSVDKSAESATETSTTGNFDVSGTASRMATSAWITLGVVGALVLIAVGLGVWKRKAIAAKLADMKEKRAAAAQERARAQAEAMAAQQTMAAGYPQQGQPMPGQYGQPVPAQAQPPYPGQPVPPAQPMGQPVPPMPGQPMPGQPVPPQAQPAPQQPVEGEWSENDLM</sequence>
<name>A0ABT9NBR5_9ACTO</name>
<dbReference type="PROSITE" id="PS51257">
    <property type="entry name" value="PROKAR_LIPOPROTEIN"/>
    <property type="match status" value="1"/>
</dbReference>
<comment type="caution">
    <text evidence="4">The sequence shown here is derived from an EMBL/GenBank/DDBJ whole genome shotgun (WGS) entry which is preliminary data.</text>
</comment>
<evidence type="ECO:0000256" key="3">
    <source>
        <dbReference type="SAM" id="SignalP"/>
    </source>
</evidence>
<feature type="compositionally biased region" description="Low complexity" evidence="1">
    <location>
        <begin position="560"/>
        <end position="584"/>
    </location>
</feature>
<keyword evidence="5" id="KW-1185">Reference proteome</keyword>
<evidence type="ECO:0000313" key="4">
    <source>
        <dbReference type="EMBL" id="MDP9801148.1"/>
    </source>
</evidence>
<accession>A0ABT9NBR5</accession>
<feature type="transmembrane region" description="Helical" evidence="2">
    <location>
        <begin position="505"/>
        <end position="525"/>
    </location>
</feature>
<evidence type="ECO:0000256" key="2">
    <source>
        <dbReference type="SAM" id="Phobius"/>
    </source>
</evidence>
<feature type="signal peptide" evidence="3">
    <location>
        <begin position="1"/>
        <end position="22"/>
    </location>
</feature>
<dbReference type="Proteomes" id="UP001235966">
    <property type="component" value="Unassembled WGS sequence"/>
</dbReference>
<keyword evidence="3" id="KW-0732">Signal</keyword>
<feature type="region of interest" description="Disordered" evidence="1">
    <location>
        <begin position="560"/>
        <end position="639"/>
    </location>
</feature>
<dbReference type="EMBL" id="JAUSQW010000001">
    <property type="protein sequence ID" value="MDP9801148.1"/>
    <property type="molecule type" value="Genomic_DNA"/>
</dbReference>
<keyword evidence="2" id="KW-0812">Transmembrane</keyword>
<reference evidence="4 5" key="1">
    <citation type="submission" date="2023-07" db="EMBL/GenBank/DDBJ databases">
        <title>Sequencing the genomes of 1000 actinobacteria strains.</title>
        <authorList>
            <person name="Klenk H.-P."/>
        </authorList>
    </citation>
    <scope>NUCLEOTIDE SEQUENCE [LARGE SCALE GENOMIC DNA]</scope>
    <source>
        <strain evidence="4 5">DSM 102162</strain>
    </source>
</reference>
<dbReference type="RefSeq" id="WP_278058904.1">
    <property type="nucleotide sequence ID" value="NZ_CP121247.1"/>
</dbReference>
<organism evidence="4 5">
    <name type="scientific">Arcanobacterium wilhelmae</name>
    <dbReference type="NCBI Taxonomy" id="1803177"/>
    <lineage>
        <taxon>Bacteria</taxon>
        <taxon>Bacillati</taxon>
        <taxon>Actinomycetota</taxon>
        <taxon>Actinomycetes</taxon>
        <taxon>Actinomycetales</taxon>
        <taxon>Actinomycetaceae</taxon>
        <taxon>Arcanobacterium</taxon>
    </lineage>
</organism>
<feature type="chain" id="PRO_5045605909" evidence="3">
    <location>
        <begin position="23"/>
        <end position="639"/>
    </location>
</feature>
<evidence type="ECO:0000256" key="1">
    <source>
        <dbReference type="SAM" id="MobiDB-lite"/>
    </source>
</evidence>
<keyword evidence="2" id="KW-1133">Transmembrane helix</keyword>
<protein>
    <submittedName>
        <fullName evidence="4">Uncharacterized protein</fullName>
    </submittedName>
</protein>
<feature type="compositionally biased region" description="Pro residues" evidence="1">
    <location>
        <begin position="585"/>
        <end position="626"/>
    </location>
</feature>
<evidence type="ECO:0000313" key="5">
    <source>
        <dbReference type="Proteomes" id="UP001235966"/>
    </source>
</evidence>
<gene>
    <name evidence="4" type="ORF">J2S49_001224</name>
</gene>
<keyword evidence="2" id="KW-0472">Membrane</keyword>